<sequence>MKPTFSFIKTLMLPPCDNIVERKEPLLNWTPSKKKNFPFLEKGIAKMILEWVIEYQSQNTLHNYSNTKIKEHIFIITETKKDRNMNNIYFYGKYLSQNEINEGALLSLYEPIINFQNTFSRDIIICTHWSHKNLE</sequence>
<dbReference type="InParanoid" id="L0PCS7"/>
<protein>
    <submittedName>
        <fullName evidence="1">Uncharacterized protein</fullName>
    </submittedName>
</protein>
<dbReference type="AlphaFoldDB" id="L0PCS7"/>
<dbReference type="EMBL" id="CAKM01000183">
    <property type="protein sequence ID" value="CCJ29420.1"/>
    <property type="molecule type" value="Genomic_DNA"/>
</dbReference>
<comment type="caution">
    <text evidence="1">The sequence shown here is derived from an EMBL/GenBank/DDBJ whole genome shotgun (WGS) entry which is preliminary data.</text>
</comment>
<organism evidence="2">
    <name type="scientific">Pneumocystis jirovecii</name>
    <name type="common">Human pneumocystis pneumonia agent</name>
    <dbReference type="NCBI Taxonomy" id="42068"/>
    <lineage>
        <taxon>Eukaryota</taxon>
        <taxon>Fungi</taxon>
        <taxon>Dikarya</taxon>
        <taxon>Ascomycota</taxon>
        <taxon>Taphrinomycotina</taxon>
        <taxon>Pneumocystomycetes</taxon>
        <taxon>Pneumocystaceae</taxon>
        <taxon>Pneumocystis</taxon>
    </lineage>
</organism>
<proteinExistence type="predicted"/>
<gene>
    <name evidence="1" type="ORF">PNEJI1_002263</name>
</gene>
<dbReference type="VEuPathDB" id="FungiDB:PNEJI1_002263"/>
<evidence type="ECO:0000313" key="2">
    <source>
        <dbReference type="Proteomes" id="UP000010422"/>
    </source>
</evidence>
<name>L0PCS7_PNEJI</name>
<reference evidence="1 2" key="1">
    <citation type="journal article" date="2012" name="MBio">
        <title>De novo assembly of the Pneumocystis jirovecii genome from a single bronchoalveolar lavage fluid specimen from a patient.</title>
        <authorList>
            <person name="Cisse O.H."/>
            <person name="Pagni M."/>
            <person name="Hauser P.M."/>
        </authorList>
    </citation>
    <scope>NUCLEOTIDE SEQUENCE [LARGE SCALE GENOMIC DNA]</scope>
    <source>
        <strain evidence="1 2">SE8</strain>
    </source>
</reference>
<accession>L0PCS7</accession>
<dbReference type="Proteomes" id="UP000010422">
    <property type="component" value="Unassembled WGS sequence"/>
</dbReference>
<evidence type="ECO:0000313" key="1">
    <source>
        <dbReference type="EMBL" id="CCJ29420.1"/>
    </source>
</evidence>